<sequence length="100" mass="10148">MYRIDPPVASIGSSTITGRWSNLSGSDSMYGNGWWVSSSRATPTKPTCASGIAAWASSIMPSPARNTGTSSGGLTSRVPNVSASGVRIRTGAVAASRVAS</sequence>
<comment type="caution">
    <text evidence="2">The sequence shown here is derived from an EMBL/GenBank/DDBJ whole genome shotgun (WGS) entry which is preliminary data.</text>
</comment>
<evidence type="ECO:0000256" key="1">
    <source>
        <dbReference type="SAM" id="MobiDB-lite"/>
    </source>
</evidence>
<protein>
    <submittedName>
        <fullName evidence="2">Uncharacterized protein</fullName>
    </submittedName>
</protein>
<feature type="region of interest" description="Disordered" evidence="1">
    <location>
        <begin position="1"/>
        <end position="25"/>
    </location>
</feature>
<reference evidence="3" key="1">
    <citation type="submission" date="2016-09" db="EMBL/GenBank/DDBJ databases">
        <authorList>
            <person name="Greninger A.L."/>
            <person name="Jerome K.R."/>
            <person name="Mcnair B."/>
            <person name="Wallis C."/>
            <person name="Fang F."/>
        </authorList>
    </citation>
    <scope>NUCLEOTIDE SEQUENCE [LARGE SCALE GENOMIC DNA]</scope>
    <source>
        <strain evidence="3">BC1_M4</strain>
    </source>
</reference>
<keyword evidence="3" id="KW-1185">Reference proteome</keyword>
<dbReference type="AlphaFoldDB" id="A0A1E3T1P0"/>
<dbReference type="Proteomes" id="UP000094224">
    <property type="component" value="Unassembled WGS sequence"/>
</dbReference>
<gene>
    <name evidence="2" type="ORF">BHQ21_08500</name>
</gene>
<evidence type="ECO:0000313" key="2">
    <source>
        <dbReference type="EMBL" id="ODR07773.1"/>
    </source>
</evidence>
<feature type="compositionally biased region" description="Polar residues" evidence="1">
    <location>
        <begin position="11"/>
        <end position="25"/>
    </location>
</feature>
<organism evidence="2 3">
    <name type="scientific">Mycobacterium sherrisii</name>
    <dbReference type="NCBI Taxonomy" id="243061"/>
    <lineage>
        <taxon>Bacteria</taxon>
        <taxon>Bacillati</taxon>
        <taxon>Actinomycetota</taxon>
        <taxon>Actinomycetes</taxon>
        <taxon>Mycobacteriales</taxon>
        <taxon>Mycobacteriaceae</taxon>
        <taxon>Mycobacterium</taxon>
        <taxon>Mycobacterium simiae complex</taxon>
    </lineage>
</organism>
<name>A0A1E3T1P0_9MYCO</name>
<accession>A0A1E3T1P0</accession>
<dbReference type="STRING" id="243061.AWC25_25085"/>
<proteinExistence type="predicted"/>
<evidence type="ECO:0000313" key="3">
    <source>
        <dbReference type="Proteomes" id="UP000094224"/>
    </source>
</evidence>
<dbReference type="EMBL" id="MIHC01000011">
    <property type="protein sequence ID" value="ODR07773.1"/>
    <property type="molecule type" value="Genomic_DNA"/>
</dbReference>